<proteinExistence type="predicted"/>
<accession>A0A1J9RI41</accession>
<organism evidence="1 2">
    <name type="scientific">Blastomyces percursus</name>
    <dbReference type="NCBI Taxonomy" id="1658174"/>
    <lineage>
        <taxon>Eukaryota</taxon>
        <taxon>Fungi</taxon>
        <taxon>Dikarya</taxon>
        <taxon>Ascomycota</taxon>
        <taxon>Pezizomycotina</taxon>
        <taxon>Eurotiomycetes</taxon>
        <taxon>Eurotiomycetidae</taxon>
        <taxon>Onygenales</taxon>
        <taxon>Ajellomycetaceae</taxon>
        <taxon>Blastomyces</taxon>
    </lineage>
</organism>
<feature type="non-terminal residue" evidence="1">
    <location>
        <position position="1"/>
    </location>
</feature>
<sequence>RSGRSHLARSRGLWFREDRMFKAERTFLPCDVTLAQSMTMYQSVSSRYQIWKNNHNHYYYYYSNLTGV</sequence>
<dbReference type="VEuPathDB" id="FungiDB:ACJ73_00372"/>
<dbReference type="AlphaFoldDB" id="A0A1J9RI41"/>
<reference evidence="1 2" key="1">
    <citation type="submission" date="2015-08" db="EMBL/GenBank/DDBJ databases">
        <title>Emmonsia species relationships and genome sequence.</title>
        <authorList>
            <person name="Cuomo C.A."/>
            <person name="Schwartz I.S."/>
            <person name="Kenyon C."/>
            <person name="De Hoog G.S."/>
            <person name="Govender N.P."/>
            <person name="Botha A."/>
            <person name="Moreno L."/>
            <person name="De Vries M."/>
            <person name="Munoz J.F."/>
            <person name="Stielow J.B."/>
        </authorList>
    </citation>
    <scope>NUCLEOTIDE SEQUENCE [LARGE SCALE GENOMIC DNA]</scope>
    <source>
        <strain evidence="1 2">EI222</strain>
    </source>
</reference>
<evidence type="ECO:0000313" key="1">
    <source>
        <dbReference type="EMBL" id="OJD28215.1"/>
    </source>
</evidence>
<protein>
    <submittedName>
        <fullName evidence="1">Uncharacterized protein</fullName>
    </submittedName>
</protein>
<keyword evidence="2" id="KW-1185">Reference proteome</keyword>
<feature type="non-terminal residue" evidence="1">
    <location>
        <position position="68"/>
    </location>
</feature>
<gene>
    <name evidence="1" type="ORF">ACJ73_00372</name>
</gene>
<comment type="caution">
    <text evidence="1">The sequence shown here is derived from an EMBL/GenBank/DDBJ whole genome shotgun (WGS) entry which is preliminary data.</text>
</comment>
<dbReference type="EMBL" id="LGTZ01000025">
    <property type="protein sequence ID" value="OJD28215.1"/>
    <property type="molecule type" value="Genomic_DNA"/>
</dbReference>
<evidence type="ECO:0000313" key="2">
    <source>
        <dbReference type="Proteomes" id="UP000242791"/>
    </source>
</evidence>
<dbReference type="Proteomes" id="UP000242791">
    <property type="component" value="Unassembled WGS sequence"/>
</dbReference>
<name>A0A1J9RI41_9EURO</name>